<keyword evidence="3" id="KW-1185">Reference proteome</keyword>
<dbReference type="Proteomes" id="UP000001520">
    <property type="component" value="Chromosome"/>
</dbReference>
<dbReference type="InterPro" id="IPR036526">
    <property type="entry name" value="C-N_Hydrolase_sf"/>
</dbReference>
<organism evidence="2 3">
    <name type="scientific">Deferribacter desulfuricans (strain DSM 14783 / JCM 11476 / NBRC 101012 / SSM1)</name>
    <dbReference type="NCBI Taxonomy" id="639282"/>
    <lineage>
        <taxon>Bacteria</taxon>
        <taxon>Pseudomonadati</taxon>
        <taxon>Deferribacterota</taxon>
        <taxon>Deferribacteres</taxon>
        <taxon>Deferribacterales</taxon>
        <taxon>Deferribacteraceae</taxon>
        <taxon>Deferribacter</taxon>
    </lineage>
</organism>
<protein>
    <submittedName>
        <fullName evidence="2">Carbon-nitrogen hydrolase family protein</fullName>
    </submittedName>
</protein>
<keyword evidence="2" id="KW-0378">Hydrolase</keyword>
<evidence type="ECO:0000313" key="3">
    <source>
        <dbReference type="Proteomes" id="UP000001520"/>
    </source>
</evidence>
<dbReference type="PANTHER" id="PTHR23088:SF27">
    <property type="entry name" value="DEAMINATED GLUTATHIONE AMIDASE"/>
    <property type="match status" value="1"/>
</dbReference>
<gene>
    <name evidence="2" type="ordered locus">DEFDS_1549</name>
</gene>
<dbReference type="STRING" id="639282.DEFDS_1549"/>
<dbReference type="Pfam" id="PF00795">
    <property type="entry name" value="CN_hydrolase"/>
    <property type="match status" value="1"/>
</dbReference>
<dbReference type="OrthoDB" id="9811121at2"/>
<dbReference type="GO" id="GO:0016787">
    <property type="term" value="F:hydrolase activity"/>
    <property type="evidence" value="ECO:0007669"/>
    <property type="project" value="UniProtKB-KW"/>
</dbReference>
<accession>D3PEI6</accession>
<proteinExistence type="predicted"/>
<dbReference type="AlphaFoldDB" id="D3PEI6"/>
<dbReference type="PANTHER" id="PTHR23088">
    <property type="entry name" value="NITRILASE-RELATED"/>
    <property type="match status" value="1"/>
</dbReference>
<evidence type="ECO:0000259" key="1">
    <source>
        <dbReference type="PROSITE" id="PS50263"/>
    </source>
</evidence>
<reference evidence="2 3" key="1">
    <citation type="journal article" date="2010" name="DNA Res.">
        <title>Bacterial lifestyle in a deep-sea hydrothermal vent chimney revealed by the genome sequence of the thermophilic bacterium Deferribacter desulfuricans SSM1.</title>
        <authorList>
            <person name="Takaki Y."/>
            <person name="Shimamura S."/>
            <person name="Nakagawa S."/>
            <person name="Fukuhara Y."/>
            <person name="Horikawa H."/>
            <person name="Ankai A."/>
            <person name="Harada T."/>
            <person name="Hosoyama A."/>
            <person name="Oguchi A."/>
            <person name="Fukui S."/>
            <person name="Fujita N."/>
            <person name="Takami H."/>
            <person name="Takai K."/>
        </authorList>
    </citation>
    <scope>NUCLEOTIDE SEQUENCE [LARGE SCALE GENOMIC DNA]</scope>
    <source>
        <strain evidence="3">DSM 14783 / JCM 11476 / NBRC 101012 / SSM1</strain>
    </source>
</reference>
<dbReference type="eggNOG" id="COG0388">
    <property type="taxonomic scope" value="Bacteria"/>
</dbReference>
<dbReference type="HOGENOM" id="CLU_030130_3_1_0"/>
<dbReference type="InterPro" id="IPR003010">
    <property type="entry name" value="C-N_Hydrolase"/>
</dbReference>
<dbReference type="EMBL" id="AP011529">
    <property type="protein sequence ID" value="BAI81009.1"/>
    <property type="molecule type" value="Genomic_DNA"/>
</dbReference>
<dbReference type="SUPFAM" id="SSF56317">
    <property type="entry name" value="Carbon-nitrogen hydrolase"/>
    <property type="match status" value="1"/>
</dbReference>
<feature type="domain" description="CN hydrolase" evidence="1">
    <location>
        <begin position="4"/>
        <end position="238"/>
    </location>
</feature>
<dbReference type="Gene3D" id="3.60.110.10">
    <property type="entry name" value="Carbon-nitrogen hydrolase"/>
    <property type="match status" value="1"/>
</dbReference>
<sequence length="278" mass="32474">MSKCRVALIQNKTFVGKINENFKNYYNQITSLIKENPDFIIVPELFLTGFDYKNLTNYKNEISCYLKEFQSLLGNNTVLVLSLPEYDNDLIYNTTYFLSKSAILAKYRKNLLFAPSYENVYFSPQNNITLFCYHNIKIATHTCYEIRFPELFRMSYYFGAEIYFIPAVWPEDKKEHWLTLLKTRAIENQAFVIGCNCSQQITKNKTINCGYSAVFDPWGEKLLLASNEDDAYIVELNIEKVKEVREKIPCLEVAKNTFQVSFVDERVKNLDLISTNIN</sequence>
<dbReference type="KEGG" id="ddf:DEFDS_1549"/>
<dbReference type="RefSeq" id="WP_013008255.1">
    <property type="nucleotide sequence ID" value="NC_013939.1"/>
</dbReference>
<name>D3PEI6_DEFDS</name>
<evidence type="ECO:0000313" key="2">
    <source>
        <dbReference type="EMBL" id="BAI81009.1"/>
    </source>
</evidence>
<dbReference type="PROSITE" id="PS50263">
    <property type="entry name" value="CN_HYDROLASE"/>
    <property type="match status" value="1"/>
</dbReference>